<evidence type="ECO:0000313" key="6">
    <source>
        <dbReference type="Proteomes" id="UP000279259"/>
    </source>
</evidence>
<dbReference type="Pfam" id="PF23317">
    <property type="entry name" value="YVC1_C"/>
    <property type="match status" value="1"/>
</dbReference>
<proteinExistence type="predicted"/>
<feature type="transmembrane region" description="Helical" evidence="2">
    <location>
        <begin position="359"/>
        <end position="376"/>
    </location>
</feature>
<dbReference type="Proteomes" id="UP000279259">
    <property type="component" value="Unassembled WGS sequence"/>
</dbReference>
<keyword evidence="2" id="KW-0472">Membrane</keyword>
<feature type="transmembrane region" description="Helical" evidence="2">
    <location>
        <begin position="388"/>
        <end position="409"/>
    </location>
</feature>
<feature type="transmembrane region" description="Helical" evidence="2">
    <location>
        <begin position="489"/>
        <end position="508"/>
    </location>
</feature>
<dbReference type="InterPro" id="IPR052971">
    <property type="entry name" value="TRP_calcium_channel"/>
</dbReference>
<dbReference type="PANTHER" id="PTHR35859:SF6">
    <property type="entry name" value="ION TRANSPORT DOMAIN-CONTAINING PROTEIN"/>
    <property type="match status" value="1"/>
</dbReference>
<feature type="transmembrane region" description="Helical" evidence="2">
    <location>
        <begin position="454"/>
        <end position="477"/>
    </location>
</feature>
<feature type="transmembrane region" description="Helical" evidence="2">
    <location>
        <begin position="514"/>
        <end position="539"/>
    </location>
</feature>
<feature type="region of interest" description="Disordered" evidence="1">
    <location>
        <begin position="675"/>
        <end position="762"/>
    </location>
</feature>
<reference evidence="5 6" key="1">
    <citation type="submission" date="2018-11" db="EMBL/GenBank/DDBJ databases">
        <title>Genome sequence of Saitozyma podzolica DSM 27192.</title>
        <authorList>
            <person name="Aliyu H."/>
            <person name="Gorte O."/>
            <person name="Ochsenreither K."/>
        </authorList>
    </citation>
    <scope>NUCLEOTIDE SEQUENCE [LARGE SCALE GENOMIC DNA]</scope>
    <source>
        <strain evidence="5 6">DSM 27192</strain>
    </source>
</reference>
<dbReference type="OrthoDB" id="2373987at2759"/>
<evidence type="ECO:0000313" key="5">
    <source>
        <dbReference type="EMBL" id="RSH94089.1"/>
    </source>
</evidence>
<accession>A0A427YSN5</accession>
<comment type="caution">
    <text evidence="5">The sequence shown here is derived from an EMBL/GenBank/DDBJ whole genome shotgun (WGS) entry which is preliminary data.</text>
</comment>
<keyword evidence="6" id="KW-1185">Reference proteome</keyword>
<dbReference type="AlphaFoldDB" id="A0A427YSN5"/>
<feature type="domain" description="YVC1 N-terminal linker helical" evidence="3">
    <location>
        <begin position="112"/>
        <end position="250"/>
    </location>
</feature>
<feature type="region of interest" description="Disordered" evidence="1">
    <location>
        <begin position="255"/>
        <end position="293"/>
    </location>
</feature>
<feature type="compositionally biased region" description="Gly residues" evidence="1">
    <location>
        <begin position="95"/>
        <end position="106"/>
    </location>
</feature>
<dbReference type="STRING" id="1890683.A0A427YSN5"/>
<gene>
    <name evidence="5" type="ORF">EHS25_006743</name>
</gene>
<dbReference type="EMBL" id="RSCD01000003">
    <property type="protein sequence ID" value="RSH94089.1"/>
    <property type="molecule type" value="Genomic_DNA"/>
</dbReference>
<evidence type="ECO:0000259" key="3">
    <source>
        <dbReference type="Pfam" id="PF23190"/>
    </source>
</evidence>
<feature type="transmembrane region" description="Helical" evidence="2">
    <location>
        <begin position="329"/>
        <end position="347"/>
    </location>
</feature>
<dbReference type="Pfam" id="PF23190">
    <property type="entry name" value="LHD_TRPY1"/>
    <property type="match status" value="1"/>
</dbReference>
<feature type="transmembrane region" description="Helical" evidence="2">
    <location>
        <begin position="571"/>
        <end position="591"/>
    </location>
</feature>
<feature type="region of interest" description="Disordered" evidence="1">
    <location>
        <begin position="61"/>
        <end position="106"/>
    </location>
</feature>
<feature type="compositionally biased region" description="Low complexity" evidence="1">
    <location>
        <begin position="262"/>
        <end position="278"/>
    </location>
</feature>
<protein>
    <submittedName>
        <fullName evidence="5">Uncharacterized protein</fullName>
    </submittedName>
</protein>
<name>A0A427YSN5_9TREE</name>
<dbReference type="InterPro" id="IPR056336">
    <property type="entry name" value="YVC1_C"/>
</dbReference>
<feature type="transmembrane region" description="Helical" evidence="2">
    <location>
        <begin position="603"/>
        <end position="620"/>
    </location>
</feature>
<evidence type="ECO:0000259" key="4">
    <source>
        <dbReference type="Pfam" id="PF23317"/>
    </source>
</evidence>
<evidence type="ECO:0000256" key="1">
    <source>
        <dbReference type="SAM" id="MobiDB-lite"/>
    </source>
</evidence>
<feature type="domain" description="Calcium channel YVC1-like C-terminal transmembrane" evidence="4">
    <location>
        <begin position="334"/>
        <end position="622"/>
    </location>
</feature>
<keyword evidence="2" id="KW-0812">Transmembrane</keyword>
<evidence type="ECO:0000256" key="2">
    <source>
        <dbReference type="SAM" id="Phobius"/>
    </source>
</evidence>
<dbReference type="PANTHER" id="PTHR35859">
    <property type="entry name" value="NONSELECTIVE CATION CHANNEL PROTEIN"/>
    <property type="match status" value="1"/>
</dbReference>
<dbReference type="InterPro" id="IPR056337">
    <property type="entry name" value="LHD_YVC1"/>
</dbReference>
<keyword evidence="2" id="KW-1133">Transmembrane helix</keyword>
<feature type="transmembrane region" description="Helical" evidence="2">
    <location>
        <begin position="421"/>
        <end position="442"/>
    </location>
</feature>
<sequence>MPADPSPPTALPPPSTVFSLIHELHATVTSSIDTALSWDQLNSPPINYTLVRPIVARFSPHQVESEKRPTAGDGLLDVPRPRAERAPSTRAGAETGAGAGAGAGAGETGQPSLGAILYALMANRIQFLSLSDSDLSYSPLQRSRAAFCELLAMKILRTFPSTGGEAELVCELVRPWCPFDGASEDIWQSMGDDRKEVEQSRGSALELAIVSAAKHFLSLPLIQHLISQIYNGNLIYIPQSSRSLISDSYVSERTKRRRRASHSSNTAGGSASASATPTRPRPPPLHLEAGERQRRDSLEDAGAEVFVYNPFEAGWLDHQRLRVPKWRNALEFLSFGILMGLFIATLATKNIQHLHPVEVVFMVFVLGFALDEFAASKEHGWTIYAANAWNAFDLAYLAIFFLYLGLRIFALATDSPATSDLAFDILACGACIMFPRLVFFAIKDNLVILALRAMIARFVGFMGLTIVAFSGICFCLWTLGRATWTVKQIVWLMLQIWFGSSYLGFSASQSFHPIFGPIVLISYAALSNVLLITILIAILSNKFAEINANAQEEHLFQRVVKTVEGVKSDAVFSYLPPINIAALVLLLPLSWVCSPRTLHRVNVFSIRMTSFPILIGISAYERWSYKAQQRAIALKSPHTGGLTDHIQRPSLFDSFLGGGTENLISSVFEAGPPTLPPSRVGNVTPPKASSVSGRDETESEESEAPLDVPAAPAASKRIGIGRGGLDSPLAKLFGKPESLGGAPRAERGRMGKGKSGRASKKEVEALKEELKEVRESQLRVEEMLSKVLAGSSK</sequence>
<organism evidence="5 6">
    <name type="scientific">Saitozyma podzolica</name>
    <dbReference type="NCBI Taxonomy" id="1890683"/>
    <lineage>
        <taxon>Eukaryota</taxon>
        <taxon>Fungi</taxon>
        <taxon>Dikarya</taxon>
        <taxon>Basidiomycota</taxon>
        <taxon>Agaricomycotina</taxon>
        <taxon>Tremellomycetes</taxon>
        <taxon>Tremellales</taxon>
        <taxon>Trimorphomycetaceae</taxon>
        <taxon>Saitozyma</taxon>
    </lineage>
</organism>